<dbReference type="AlphaFoldDB" id="A0A848D3E1"/>
<dbReference type="InterPro" id="IPR003717">
    <property type="entry name" value="RecO"/>
</dbReference>
<dbReference type="InterPro" id="IPR022572">
    <property type="entry name" value="DNA_rep/recomb_RecO_N"/>
</dbReference>
<dbReference type="SUPFAM" id="SSF50249">
    <property type="entry name" value="Nucleic acid-binding proteins"/>
    <property type="match status" value="1"/>
</dbReference>
<evidence type="ECO:0000313" key="10">
    <source>
        <dbReference type="Proteomes" id="UP000561326"/>
    </source>
</evidence>
<dbReference type="PANTHER" id="PTHR33991">
    <property type="entry name" value="DNA REPAIR PROTEIN RECO"/>
    <property type="match status" value="1"/>
</dbReference>
<dbReference type="Proteomes" id="UP000561326">
    <property type="component" value="Unassembled WGS sequence"/>
</dbReference>
<evidence type="ECO:0000256" key="2">
    <source>
        <dbReference type="ARBA" id="ARBA00021310"/>
    </source>
</evidence>
<sequence length="259" mass="29294">MIGKAEGIVVRTTDYGEANKILTVYTREAGKVSIMARGAKKSKSRFTAVSQLFTYGYFLYRAGSGMGSLQQGDLINSFRTVREDLTKTAYAVYLAELLDRLTEDKEPNQYLFEMLLYALKWMEEGKDPEIIARLFEMKMLYVAGCRPQFDVCRGCGVEKAPFFVSIHEGGFVCQSCQRDDPSLLAVSPGTVRILRLLQHINMPQLGNVSVKAETKEQLRRVLYAFLEDCTGLYLKSRRFLDQLEQMGLGSVLEQTQNKS</sequence>
<dbReference type="Gene3D" id="1.20.1440.120">
    <property type="entry name" value="Recombination protein O, C-terminal domain"/>
    <property type="match status" value="1"/>
</dbReference>
<accession>A0A848D3E1</accession>
<proteinExistence type="inferred from homology"/>
<dbReference type="EMBL" id="JABAGO010000050">
    <property type="protein sequence ID" value="NMF00633.1"/>
    <property type="molecule type" value="Genomic_DNA"/>
</dbReference>
<dbReference type="NCBIfam" id="TIGR00613">
    <property type="entry name" value="reco"/>
    <property type="match status" value="1"/>
</dbReference>
<dbReference type="Gene3D" id="2.40.50.140">
    <property type="entry name" value="Nucleic acid-binding proteins"/>
    <property type="match status" value="1"/>
</dbReference>
<comment type="function">
    <text evidence="7">Involved in DNA repair and RecF pathway recombination.</text>
</comment>
<dbReference type="GO" id="GO:0043590">
    <property type="term" value="C:bacterial nucleoid"/>
    <property type="evidence" value="ECO:0007669"/>
    <property type="project" value="TreeGrafter"/>
</dbReference>
<dbReference type="InterPro" id="IPR012340">
    <property type="entry name" value="NA-bd_OB-fold"/>
</dbReference>
<evidence type="ECO:0000313" key="9">
    <source>
        <dbReference type="EMBL" id="NMF00633.1"/>
    </source>
</evidence>
<reference evidence="9 10" key="1">
    <citation type="submission" date="2020-04" db="EMBL/GenBank/DDBJ databases">
        <authorList>
            <person name="Hitch T.C.A."/>
            <person name="Wylensek D."/>
            <person name="Clavel T."/>
        </authorList>
    </citation>
    <scope>NUCLEOTIDE SEQUENCE [LARGE SCALE GENOMIC DNA]</scope>
    <source>
        <strain evidence="9 10">WB01_D5_05</strain>
    </source>
</reference>
<evidence type="ECO:0000259" key="8">
    <source>
        <dbReference type="Pfam" id="PF11967"/>
    </source>
</evidence>
<dbReference type="Pfam" id="PF02565">
    <property type="entry name" value="RecO_C"/>
    <property type="match status" value="1"/>
</dbReference>
<comment type="caution">
    <text evidence="9">The sequence shown here is derived from an EMBL/GenBank/DDBJ whole genome shotgun (WGS) entry which is preliminary data.</text>
</comment>
<organism evidence="9 10">
    <name type="scientific">Aneurinibacillus aneurinilyticus</name>
    <name type="common">Bacillus aneurinolyticus</name>
    <dbReference type="NCBI Taxonomy" id="1391"/>
    <lineage>
        <taxon>Bacteria</taxon>
        <taxon>Bacillati</taxon>
        <taxon>Bacillota</taxon>
        <taxon>Bacilli</taxon>
        <taxon>Bacillales</taxon>
        <taxon>Paenibacillaceae</taxon>
        <taxon>Aneurinibacillus group</taxon>
        <taxon>Aneurinibacillus</taxon>
    </lineage>
</organism>
<dbReference type="SUPFAM" id="SSF57863">
    <property type="entry name" value="ArfGap/RecO-like zinc finger"/>
    <property type="match status" value="1"/>
</dbReference>
<dbReference type="Pfam" id="PF11967">
    <property type="entry name" value="RecO_N"/>
    <property type="match status" value="1"/>
</dbReference>
<evidence type="ECO:0000256" key="4">
    <source>
        <dbReference type="ARBA" id="ARBA00023172"/>
    </source>
</evidence>
<gene>
    <name evidence="7 9" type="primary">recO</name>
    <name evidence="9" type="ORF">HF838_20625</name>
</gene>
<name>A0A848D3E1_ANEAE</name>
<evidence type="ECO:0000256" key="3">
    <source>
        <dbReference type="ARBA" id="ARBA00022763"/>
    </source>
</evidence>
<dbReference type="InterPro" id="IPR042242">
    <property type="entry name" value="RecO_C"/>
</dbReference>
<evidence type="ECO:0000256" key="5">
    <source>
        <dbReference type="ARBA" id="ARBA00023204"/>
    </source>
</evidence>
<keyword evidence="5 7" id="KW-0234">DNA repair</keyword>
<dbReference type="PANTHER" id="PTHR33991:SF1">
    <property type="entry name" value="DNA REPAIR PROTEIN RECO"/>
    <property type="match status" value="1"/>
</dbReference>
<comment type="similarity">
    <text evidence="1 7">Belongs to the RecO family.</text>
</comment>
<evidence type="ECO:0000256" key="6">
    <source>
        <dbReference type="ARBA" id="ARBA00033409"/>
    </source>
</evidence>
<evidence type="ECO:0000256" key="7">
    <source>
        <dbReference type="HAMAP-Rule" id="MF_00201"/>
    </source>
</evidence>
<dbReference type="GO" id="GO:0006310">
    <property type="term" value="P:DNA recombination"/>
    <property type="evidence" value="ECO:0007669"/>
    <property type="project" value="UniProtKB-UniRule"/>
</dbReference>
<feature type="domain" description="DNA replication/recombination mediator RecO N-terminal" evidence="8">
    <location>
        <begin position="4"/>
        <end position="78"/>
    </location>
</feature>
<dbReference type="RefSeq" id="WP_168976271.1">
    <property type="nucleotide sequence ID" value="NZ_CAMJCG010000027.1"/>
</dbReference>
<keyword evidence="3 7" id="KW-0227">DNA damage</keyword>
<evidence type="ECO:0000256" key="1">
    <source>
        <dbReference type="ARBA" id="ARBA00007452"/>
    </source>
</evidence>
<dbReference type="GO" id="GO:0006302">
    <property type="term" value="P:double-strand break repair"/>
    <property type="evidence" value="ECO:0007669"/>
    <property type="project" value="TreeGrafter"/>
</dbReference>
<dbReference type="HAMAP" id="MF_00201">
    <property type="entry name" value="RecO"/>
    <property type="match status" value="1"/>
</dbReference>
<keyword evidence="4 7" id="KW-0233">DNA recombination</keyword>
<dbReference type="InterPro" id="IPR037278">
    <property type="entry name" value="ARFGAP/RecO"/>
</dbReference>
<protein>
    <recommendedName>
        <fullName evidence="2 7">DNA repair protein RecO</fullName>
    </recommendedName>
    <alternativeName>
        <fullName evidence="6 7">Recombination protein O</fullName>
    </alternativeName>
</protein>